<dbReference type="InterPro" id="IPR051267">
    <property type="entry name" value="STEAP_metalloreductase"/>
</dbReference>
<keyword evidence="5" id="KW-1185">Reference proteome</keyword>
<dbReference type="AlphaFoldDB" id="A0AAW8DIF8"/>
<sequence>MKIAVLGTGMVGHTLADKLVAVGHEVMMGSREAGNPKGTEWAAQAGPGASSGSFAQAAAMAELVVNATPGMVSLAALSEAGAANLAGKVLVDVSNPLDFSAGFPPSLSVCNTDSIAETIQRSFPAARVVKALNTLTAPLMVDPLRLADGAHDVFVAGNDDDAKATVVALLREFGWLPEHIHDLGGLDVARGLEMWMPLWLRIFVRQPKDKLFNISIVSE</sequence>
<comment type="caution">
    <text evidence="3">The sequence shown here is derived from an EMBL/GenBank/DDBJ whole genome shotgun (WGS) entry which is preliminary data.</text>
</comment>
<reference evidence="3 5" key="1">
    <citation type="submission" date="2023-07" db="EMBL/GenBank/DDBJ databases">
        <title>Sorghum-associated microbial communities from plants grown in Nebraska, USA.</title>
        <authorList>
            <person name="Schachtman D."/>
        </authorList>
    </citation>
    <scope>NUCLEOTIDE SEQUENCE</scope>
    <source>
        <strain evidence="3">DS1006</strain>
        <strain evidence="4 5">DS1016</strain>
    </source>
</reference>
<dbReference type="Gene3D" id="3.40.50.720">
    <property type="entry name" value="NAD(P)-binding Rossmann-like Domain"/>
    <property type="match status" value="1"/>
</dbReference>
<evidence type="ECO:0000313" key="6">
    <source>
        <dbReference type="Proteomes" id="UP001242995"/>
    </source>
</evidence>
<evidence type="ECO:0000313" key="4">
    <source>
        <dbReference type="EMBL" id="MDQ0181320.1"/>
    </source>
</evidence>
<dbReference type="GO" id="GO:0016491">
    <property type="term" value="F:oxidoreductase activity"/>
    <property type="evidence" value="ECO:0007669"/>
    <property type="project" value="UniProtKB-KW"/>
</dbReference>
<keyword evidence="1" id="KW-0560">Oxidoreductase</keyword>
<dbReference type="Proteomes" id="UP001242995">
    <property type="component" value="Unassembled WGS sequence"/>
</dbReference>
<dbReference type="Proteomes" id="UP001230951">
    <property type="component" value="Unassembled WGS sequence"/>
</dbReference>
<dbReference type="SUPFAM" id="SSF51735">
    <property type="entry name" value="NAD(P)-binding Rossmann-fold domains"/>
    <property type="match status" value="1"/>
</dbReference>
<name>A0AAW8DIF8_9MICC</name>
<feature type="domain" description="Pyrroline-5-carboxylate reductase catalytic N-terminal" evidence="2">
    <location>
        <begin position="2"/>
        <end position="96"/>
    </location>
</feature>
<accession>A0AAW8DIF8</accession>
<protein>
    <submittedName>
        <fullName evidence="3">Dinucleotide-binding enzyme</fullName>
    </submittedName>
</protein>
<proteinExistence type="predicted"/>
<dbReference type="EMBL" id="JAUSRG010000004">
    <property type="protein sequence ID" value="MDP9905124.1"/>
    <property type="molecule type" value="Genomic_DNA"/>
</dbReference>
<evidence type="ECO:0000313" key="5">
    <source>
        <dbReference type="Proteomes" id="UP001230951"/>
    </source>
</evidence>
<dbReference type="InterPro" id="IPR028939">
    <property type="entry name" value="P5C_Rdtase_cat_N"/>
</dbReference>
<dbReference type="Pfam" id="PF03807">
    <property type="entry name" value="F420_oxidored"/>
    <property type="match status" value="1"/>
</dbReference>
<evidence type="ECO:0000313" key="3">
    <source>
        <dbReference type="EMBL" id="MDP9905124.1"/>
    </source>
</evidence>
<evidence type="ECO:0000259" key="2">
    <source>
        <dbReference type="Pfam" id="PF03807"/>
    </source>
</evidence>
<dbReference type="EMBL" id="JAUSTF010000005">
    <property type="protein sequence ID" value="MDQ0181320.1"/>
    <property type="molecule type" value="Genomic_DNA"/>
</dbReference>
<gene>
    <name evidence="3" type="ORF">J2S90_002083</name>
    <name evidence="4" type="ORF">J2S93_002751</name>
</gene>
<dbReference type="RefSeq" id="WP_059387535.1">
    <property type="nucleotide sequence ID" value="NZ_JAUSRG010000004.1"/>
</dbReference>
<dbReference type="InterPro" id="IPR036291">
    <property type="entry name" value="NAD(P)-bd_dom_sf"/>
</dbReference>
<organism evidence="3 6">
    <name type="scientific">Arthrobacter bambusae</name>
    <dbReference type="NCBI Taxonomy" id="1338426"/>
    <lineage>
        <taxon>Bacteria</taxon>
        <taxon>Bacillati</taxon>
        <taxon>Actinomycetota</taxon>
        <taxon>Actinomycetes</taxon>
        <taxon>Micrococcales</taxon>
        <taxon>Micrococcaceae</taxon>
        <taxon>Arthrobacter</taxon>
    </lineage>
</organism>
<evidence type="ECO:0000256" key="1">
    <source>
        <dbReference type="ARBA" id="ARBA00023002"/>
    </source>
</evidence>
<dbReference type="PANTHER" id="PTHR14239">
    <property type="entry name" value="DUDULIN-RELATED"/>
    <property type="match status" value="1"/>
</dbReference>